<keyword evidence="2" id="KW-1134">Transmembrane beta strand</keyword>
<evidence type="ECO:0000256" key="3">
    <source>
        <dbReference type="SAM" id="MobiDB-lite"/>
    </source>
</evidence>
<gene>
    <name evidence="4" type="ORF">J2W50_003806</name>
</gene>
<dbReference type="InterPro" id="IPR003423">
    <property type="entry name" value="OMP_efflux"/>
</dbReference>
<keyword evidence="2 4" id="KW-0449">Lipoprotein</keyword>
<dbReference type="Gene3D" id="2.20.200.10">
    <property type="entry name" value="Outer membrane efflux proteins (OEP)"/>
    <property type="match status" value="1"/>
</dbReference>
<feature type="compositionally biased region" description="Low complexity" evidence="3">
    <location>
        <begin position="115"/>
        <end position="142"/>
    </location>
</feature>
<dbReference type="Gene3D" id="1.20.1600.10">
    <property type="entry name" value="Outer membrane efflux proteins (OEP)"/>
    <property type="match status" value="1"/>
</dbReference>
<keyword evidence="2" id="KW-0564">Palmitate</keyword>
<comment type="caution">
    <text evidence="4">The sequence shown here is derived from an EMBL/GenBank/DDBJ whole genome shotgun (WGS) entry which is preliminary data.</text>
</comment>
<keyword evidence="2" id="KW-0732">Signal</keyword>
<dbReference type="SUPFAM" id="SSF56954">
    <property type="entry name" value="Outer membrane efflux proteins (OEP)"/>
    <property type="match status" value="1"/>
</dbReference>
<comment type="similarity">
    <text evidence="1 2">Belongs to the outer membrane factor (OMF) (TC 1.B.17) family.</text>
</comment>
<dbReference type="Proteomes" id="UP001260715">
    <property type="component" value="Unassembled WGS sequence"/>
</dbReference>
<protein>
    <submittedName>
        <fullName evidence="4">NodT family efflux transporter outer membrane factor (OMF) lipoprotein</fullName>
    </submittedName>
</protein>
<feature type="chain" id="PRO_5044954542" evidence="2">
    <location>
        <begin position="27"/>
        <end position="534"/>
    </location>
</feature>
<organism evidence="4 5">
    <name type="scientific">Herbaspirillum frisingense</name>
    <dbReference type="NCBI Taxonomy" id="92645"/>
    <lineage>
        <taxon>Bacteria</taxon>
        <taxon>Pseudomonadati</taxon>
        <taxon>Pseudomonadota</taxon>
        <taxon>Betaproteobacteria</taxon>
        <taxon>Burkholderiales</taxon>
        <taxon>Oxalobacteraceae</taxon>
        <taxon>Herbaspirillum</taxon>
    </lineage>
</organism>
<accession>A0ABU1PKD9</accession>
<keyword evidence="5" id="KW-1185">Reference proteome</keyword>
<evidence type="ECO:0000313" key="5">
    <source>
        <dbReference type="Proteomes" id="UP001260715"/>
    </source>
</evidence>
<reference evidence="4 5" key="1">
    <citation type="submission" date="2023-07" db="EMBL/GenBank/DDBJ databases">
        <title>Sorghum-associated microbial communities from plants grown in Nebraska, USA.</title>
        <authorList>
            <person name="Schachtman D."/>
        </authorList>
    </citation>
    <scope>NUCLEOTIDE SEQUENCE [LARGE SCALE GENOMIC DNA]</scope>
    <source>
        <strain evidence="4 5">596</strain>
    </source>
</reference>
<feature type="signal peptide" evidence="2">
    <location>
        <begin position="1"/>
        <end position="26"/>
    </location>
</feature>
<dbReference type="Pfam" id="PF02321">
    <property type="entry name" value="OEP"/>
    <property type="match status" value="2"/>
</dbReference>
<dbReference type="EMBL" id="JAVDSJ010000005">
    <property type="protein sequence ID" value="MDR6585588.1"/>
    <property type="molecule type" value="Genomic_DNA"/>
</dbReference>
<comment type="subcellular location">
    <subcellularLocation>
        <location evidence="2">Cell membrane</location>
        <topology evidence="2">Lipid-anchor</topology>
    </subcellularLocation>
</comment>
<dbReference type="PANTHER" id="PTHR30203">
    <property type="entry name" value="OUTER MEMBRANE CATION EFFLUX PROTEIN"/>
    <property type="match status" value="1"/>
</dbReference>
<sequence>MTQQDLFKLKPVLMALAVSLAVTACAVGPDYVRPQMDEATMAPAVFKEGQNWKPAQPRDLMADGKWWEMFNDAQLNALVAQVDVSNQNLALAEANFRSAVALVQSSRSAYSPTLSASAGASRGRSGSAGSSTSSGTSSSSSGSSGGVRNSYTFSLTAAWEADIWGKVRRDVESSQASAQASAADLAGARLSAQAQVAQNYLQLRVLDAQQRLLDDTVQAYQRSLEVAQNQYNAGMVAKSDVIQAQAQLKSAQASALDNGVTRAQIEHAIALLVGKTPASFSLPRSPLTAVAPPVPQGVPSMLLERRPDVAAAERRVASANAKIGVAKAAYFPSLTLSASGGYQSSTFADWFTLPGRVWSLGPQLAQTIFDGGARQAATDQAIASYDGTVATYKQTVLTAFQEVEDNLAALRILEQEAAVQGEALQAARQAVTLVTNQYKAGTVSYVNVITAQATALSAELNSLNILNRRMAASVLLAKALGGGWDGHSLDDLGPLEQQSAEQARGLKENAGLRYPRIQTVLNAALIDFHPILLS</sequence>
<feature type="region of interest" description="Disordered" evidence="3">
    <location>
        <begin position="113"/>
        <end position="147"/>
    </location>
</feature>
<proteinExistence type="inferred from homology"/>
<dbReference type="RefSeq" id="WP_310011476.1">
    <property type="nucleotide sequence ID" value="NZ_JAVDSJ010000005.1"/>
</dbReference>
<dbReference type="PANTHER" id="PTHR30203:SF33">
    <property type="entry name" value="BLR4455 PROTEIN"/>
    <property type="match status" value="1"/>
</dbReference>
<dbReference type="NCBIfam" id="TIGR01845">
    <property type="entry name" value="outer_NodT"/>
    <property type="match status" value="1"/>
</dbReference>
<dbReference type="InterPro" id="IPR010131">
    <property type="entry name" value="MdtP/NodT-like"/>
</dbReference>
<keyword evidence="2" id="KW-0812">Transmembrane</keyword>
<name>A0ABU1PKD9_9BURK</name>
<evidence type="ECO:0000256" key="2">
    <source>
        <dbReference type="RuleBase" id="RU362097"/>
    </source>
</evidence>
<evidence type="ECO:0000256" key="1">
    <source>
        <dbReference type="ARBA" id="ARBA00007613"/>
    </source>
</evidence>
<keyword evidence="2" id="KW-0472">Membrane</keyword>
<evidence type="ECO:0000313" key="4">
    <source>
        <dbReference type="EMBL" id="MDR6585588.1"/>
    </source>
</evidence>